<keyword evidence="3" id="KW-0804">Transcription</keyword>
<protein>
    <submittedName>
        <fullName evidence="7">Response regulator</fullName>
    </submittedName>
</protein>
<keyword evidence="4" id="KW-0597">Phosphoprotein</keyword>
<feature type="modified residue" description="4-aspartylphosphate" evidence="4">
    <location>
        <position position="56"/>
    </location>
</feature>
<feature type="domain" description="HTH araC/xylS-type" evidence="5">
    <location>
        <begin position="423"/>
        <end position="521"/>
    </location>
</feature>
<feature type="domain" description="Response regulatory" evidence="6">
    <location>
        <begin position="4"/>
        <end position="121"/>
    </location>
</feature>
<keyword evidence="1" id="KW-0805">Transcription regulation</keyword>
<accession>A0ABV6DHP5</accession>
<dbReference type="Proteomes" id="UP001589776">
    <property type="component" value="Unassembled WGS sequence"/>
</dbReference>
<dbReference type="SMART" id="SM00448">
    <property type="entry name" value="REC"/>
    <property type="match status" value="1"/>
</dbReference>
<name>A0ABV6DHP5_9BACL</name>
<dbReference type="InterPro" id="IPR018060">
    <property type="entry name" value="HTH_AraC"/>
</dbReference>
<evidence type="ECO:0000256" key="4">
    <source>
        <dbReference type="PROSITE-ProRule" id="PRU00169"/>
    </source>
</evidence>
<dbReference type="RefSeq" id="WP_377469266.1">
    <property type="nucleotide sequence ID" value="NZ_JBHLWN010000027.1"/>
</dbReference>
<sequence length="530" mass="60003">MPYRAMIVEDNAIYRYAVRTILNWEDYGFRIVAEALNGKHALELLQDQPVDLIVTDISMPEMNGIELIQTVKAKDPGVLIVALSSFDDFHFVKQALKLGAADYVLKHDLEPEGLQRVLEQMRDKIDEERKKLNESYYIQTNLNELKSNLAKKLLTGEISDWSRFEDHAEALRLPIRKGPYAVLLLALSSSPGHEANGQYAERQASLLAGETGSMAAMMSKRRIAVLFKLDAAKSEGELYANAHRHAMWLISKLKSPDRIVTAGLSGTGNKLMEASMLYRQAEEALSEAFYEGRGQLYAYVSMNRQPAAGKEPLKLNPQPLASAIKHGDSKQFEQQLDAILHTANVQRLSSTELLQLIKDMFILFKASSYEKNPTADRMDQWLEETLLAVEELAPIASLKERLSTMFSRCVSGTSLRSGRREIQMILDYIHTHYADNITLADLSEKLKLSGNYISNLFKSETGYRLTEYMNRYRITIAKQLLQDPGAKVYQIAEQTGFQEASYFCKVFKEMEGITVTEYRRRLPVRSSSVS</sequence>
<dbReference type="Pfam" id="PF12833">
    <property type="entry name" value="HTH_18"/>
    <property type="match status" value="1"/>
</dbReference>
<dbReference type="InterPro" id="IPR001789">
    <property type="entry name" value="Sig_transdc_resp-reg_receiver"/>
</dbReference>
<dbReference type="SUPFAM" id="SSF52172">
    <property type="entry name" value="CheY-like"/>
    <property type="match status" value="1"/>
</dbReference>
<dbReference type="Gene3D" id="1.10.10.60">
    <property type="entry name" value="Homeodomain-like"/>
    <property type="match status" value="2"/>
</dbReference>
<dbReference type="PANTHER" id="PTHR43280">
    <property type="entry name" value="ARAC-FAMILY TRANSCRIPTIONAL REGULATOR"/>
    <property type="match status" value="1"/>
</dbReference>
<evidence type="ECO:0000256" key="3">
    <source>
        <dbReference type="ARBA" id="ARBA00023163"/>
    </source>
</evidence>
<organism evidence="7 8">
    <name type="scientific">Paenibacillus chartarius</name>
    <dbReference type="NCBI Taxonomy" id="747481"/>
    <lineage>
        <taxon>Bacteria</taxon>
        <taxon>Bacillati</taxon>
        <taxon>Bacillota</taxon>
        <taxon>Bacilli</taxon>
        <taxon>Bacillales</taxon>
        <taxon>Paenibacillaceae</taxon>
        <taxon>Paenibacillus</taxon>
    </lineage>
</organism>
<keyword evidence="2" id="KW-0238">DNA-binding</keyword>
<dbReference type="PROSITE" id="PS50110">
    <property type="entry name" value="RESPONSE_REGULATORY"/>
    <property type="match status" value="1"/>
</dbReference>
<keyword evidence="8" id="KW-1185">Reference proteome</keyword>
<evidence type="ECO:0000313" key="7">
    <source>
        <dbReference type="EMBL" id="MFC0212163.1"/>
    </source>
</evidence>
<dbReference type="CDD" id="cd17536">
    <property type="entry name" value="REC_YesN-like"/>
    <property type="match status" value="1"/>
</dbReference>
<reference evidence="7 8" key="1">
    <citation type="submission" date="2024-09" db="EMBL/GenBank/DDBJ databases">
        <authorList>
            <person name="Sun Q."/>
            <person name="Mori K."/>
        </authorList>
    </citation>
    <scope>NUCLEOTIDE SEQUENCE [LARGE SCALE GENOMIC DNA]</scope>
    <source>
        <strain evidence="7 8">CCM 7759</strain>
    </source>
</reference>
<dbReference type="PROSITE" id="PS01124">
    <property type="entry name" value="HTH_ARAC_FAMILY_2"/>
    <property type="match status" value="1"/>
</dbReference>
<dbReference type="Gene3D" id="3.40.50.2300">
    <property type="match status" value="1"/>
</dbReference>
<dbReference type="PANTHER" id="PTHR43280:SF10">
    <property type="entry name" value="REGULATORY PROTEIN POCR"/>
    <property type="match status" value="1"/>
</dbReference>
<gene>
    <name evidence="7" type="ORF">ACFFK0_06780</name>
</gene>
<evidence type="ECO:0000259" key="6">
    <source>
        <dbReference type="PROSITE" id="PS50110"/>
    </source>
</evidence>
<dbReference type="SMART" id="SM00342">
    <property type="entry name" value="HTH_ARAC"/>
    <property type="match status" value="1"/>
</dbReference>
<evidence type="ECO:0000259" key="5">
    <source>
        <dbReference type="PROSITE" id="PS01124"/>
    </source>
</evidence>
<evidence type="ECO:0000256" key="2">
    <source>
        <dbReference type="ARBA" id="ARBA00023125"/>
    </source>
</evidence>
<dbReference type="InterPro" id="IPR009057">
    <property type="entry name" value="Homeodomain-like_sf"/>
</dbReference>
<proteinExistence type="predicted"/>
<evidence type="ECO:0000256" key="1">
    <source>
        <dbReference type="ARBA" id="ARBA00023015"/>
    </source>
</evidence>
<dbReference type="InterPro" id="IPR011006">
    <property type="entry name" value="CheY-like_superfamily"/>
</dbReference>
<dbReference type="SUPFAM" id="SSF46689">
    <property type="entry name" value="Homeodomain-like"/>
    <property type="match status" value="2"/>
</dbReference>
<dbReference type="Pfam" id="PF00072">
    <property type="entry name" value="Response_reg"/>
    <property type="match status" value="1"/>
</dbReference>
<dbReference type="EMBL" id="JBHLWN010000027">
    <property type="protein sequence ID" value="MFC0212163.1"/>
    <property type="molecule type" value="Genomic_DNA"/>
</dbReference>
<evidence type="ECO:0000313" key="8">
    <source>
        <dbReference type="Proteomes" id="UP001589776"/>
    </source>
</evidence>
<comment type="caution">
    <text evidence="7">The sequence shown here is derived from an EMBL/GenBank/DDBJ whole genome shotgun (WGS) entry which is preliminary data.</text>
</comment>